<organism evidence="1 2">
    <name type="scientific">Protea cynaroides</name>
    <dbReference type="NCBI Taxonomy" id="273540"/>
    <lineage>
        <taxon>Eukaryota</taxon>
        <taxon>Viridiplantae</taxon>
        <taxon>Streptophyta</taxon>
        <taxon>Embryophyta</taxon>
        <taxon>Tracheophyta</taxon>
        <taxon>Spermatophyta</taxon>
        <taxon>Magnoliopsida</taxon>
        <taxon>Proteales</taxon>
        <taxon>Proteaceae</taxon>
        <taxon>Protea</taxon>
    </lineage>
</organism>
<dbReference type="AlphaFoldDB" id="A0A9Q0GYW5"/>
<accession>A0A9Q0GYW5</accession>
<protein>
    <submittedName>
        <fullName evidence="1">Uncharacterized protein</fullName>
    </submittedName>
</protein>
<sequence length="110" mass="12866">MSSEVYKLIAAVLRPLNVHFWKSPRLLYKKKIHNKVLSLKSRSFYVAANRNSLLSSRKSPRLQRNIYLITIRFPFGVSQVDFSSFHIQSKRIHMVLLGVAYDFDPIVFLL</sequence>
<name>A0A9Q0GYW5_9MAGN</name>
<dbReference type="Proteomes" id="UP001141806">
    <property type="component" value="Unassembled WGS sequence"/>
</dbReference>
<dbReference type="EMBL" id="JAMYWD010000011">
    <property type="protein sequence ID" value="KAJ4956428.1"/>
    <property type="molecule type" value="Genomic_DNA"/>
</dbReference>
<evidence type="ECO:0000313" key="1">
    <source>
        <dbReference type="EMBL" id="KAJ4956428.1"/>
    </source>
</evidence>
<comment type="caution">
    <text evidence="1">The sequence shown here is derived from an EMBL/GenBank/DDBJ whole genome shotgun (WGS) entry which is preliminary data.</text>
</comment>
<reference evidence="1" key="1">
    <citation type="journal article" date="2023" name="Plant J.">
        <title>The genome of the king protea, Protea cynaroides.</title>
        <authorList>
            <person name="Chang J."/>
            <person name="Duong T.A."/>
            <person name="Schoeman C."/>
            <person name="Ma X."/>
            <person name="Roodt D."/>
            <person name="Barker N."/>
            <person name="Li Z."/>
            <person name="Van de Peer Y."/>
            <person name="Mizrachi E."/>
        </authorList>
    </citation>
    <scope>NUCLEOTIDE SEQUENCE</scope>
    <source>
        <tissue evidence="1">Young leaves</tissue>
    </source>
</reference>
<proteinExistence type="predicted"/>
<keyword evidence="2" id="KW-1185">Reference proteome</keyword>
<gene>
    <name evidence="1" type="ORF">NE237_013211</name>
</gene>
<evidence type="ECO:0000313" key="2">
    <source>
        <dbReference type="Proteomes" id="UP001141806"/>
    </source>
</evidence>